<dbReference type="Pfam" id="PF00497">
    <property type="entry name" value="SBP_bac_3"/>
    <property type="match status" value="1"/>
</dbReference>
<dbReference type="SUPFAM" id="SSF53850">
    <property type="entry name" value="Periplasmic binding protein-like II"/>
    <property type="match status" value="1"/>
</dbReference>
<evidence type="ECO:0000313" key="3">
    <source>
        <dbReference type="EMBL" id="SIS42383.1"/>
    </source>
</evidence>
<evidence type="ECO:0000313" key="4">
    <source>
        <dbReference type="Proteomes" id="UP000185678"/>
    </source>
</evidence>
<dbReference type="SMART" id="SM00062">
    <property type="entry name" value="PBPb"/>
    <property type="match status" value="1"/>
</dbReference>
<evidence type="ECO:0000259" key="2">
    <source>
        <dbReference type="SMART" id="SM00062"/>
    </source>
</evidence>
<dbReference type="AlphaFoldDB" id="A0A1N7IZ49"/>
<dbReference type="Proteomes" id="UP000185678">
    <property type="component" value="Unassembled WGS sequence"/>
</dbReference>
<gene>
    <name evidence="3" type="ORF">SAMN05421779_101793</name>
</gene>
<reference evidence="3 4" key="1">
    <citation type="submission" date="2017-01" db="EMBL/GenBank/DDBJ databases">
        <authorList>
            <person name="Mah S.A."/>
            <person name="Swanson W.J."/>
            <person name="Moy G.W."/>
            <person name="Vacquier V.D."/>
        </authorList>
    </citation>
    <scope>NUCLEOTIDE SEQUENCE [LARGE SCALE GENOMIC DNA]</scope>
    <source>
        <strain evidence="3 4">DSM 11589</strain>
    </source>
</reference>
<sequence>MKACIWGGCRVAVWAVVVVVLSVAGQLAAAQPDASAGGALVQLQPDLVIGVTAASPPFASEDANGVLQGFNVDIAHILCQQIHQPCRIEALPFADVLKGVSEGSLTIGVANVLRTPDREQKMLFSRPIWRSTSSFVGRRTLEQVPLSSLREKYVLCSVRDNRQSAWLAQLNGPKAHVREYTHRNTLQDALVEGACDLALLPTVNVLDFLNSERGGAFDYYGPPVDDPALSGDVHIIVTPSRPEVVKKVDAVMDAMSRDGSYRALIYRYFPFDIL</sequence>
<dbReference type="InterPro" id="IPR001638">
    <property type="entry name" value="Solute-binding_3/MltF_N"/>
</dbReference>
<dbReference type="RefSeq" id="WP_076398833.1">
    <property type="nucleotide sequence ID" value="NZ_FTOA01000001.1"/>
</dbReference>
<dbReference type="Gene3D" id="3.40.190.10">
    <property type="entry name" value="Periplasmic binding protein-like II"/>
    <property type="match status" value="2"/>
</dbReference>
<proteinExistence type="predicted"/>
<keyword evidence="1" id="KW-0732">Signal</keyword>
<accession>A0A1N7IZ49</accession>
<feature type="domain" description="Solute-binding protein family 3/N-terminal" evidence="2">
    <location>
        <begin position="46"/>
        <end position="272"/>
    </location>
</feature>
<name>A0A1N7IZ49_9PROT</name>
<protein>
    <submittedName>
        <fullName evidence="3">Amino acid ABC transporter substrate-binding protein, PAAT family</fullName>
    </submittedName>
</protein>
<dbReference type="EMBL" id="FTOA01000001">
    <property type="protein sequence ID" value="SIS42383.1"/>
    <property type="molecule type" value="Genomic_DNA"/>
</dbReference>
<organism evidence="3 4">
    <name type="scientific">Insolitispirillum peregrinum</name>
    <dbReference type="NCBI Taxonomy" id="80876"/>
    <lineage>
        <taxon>Bacteria</taxon>
        <taxon>Pseudomonadati</taxon>
        <taxon>Pseudomonadota</taxon>
        <taxon>Alphaproteobacteria</taxon>
        <taxon>Rhodospirillales</taxon>
        <taxon>Novispirillaceae</taxon>
        <taxon>Insolitispirillum</taxon>
    </lineage>
</organism>
<dbReference type="PANTHER" id="PTHR35936">
    <property type="entry name" value="MEMBRANE-BOUND LYTIC MUREIN TRANSGLYCOSYLASE F"/>
    <property type="match status" value="1"/>
</dbReference>
<evidence type="ECO:0000256" key="1">
    <source>
        <dbReference type="ARBA" id="ARBA00022729"/>
    </source>
</evidence>
<dbReference type="PANTHER" id="PTHR35936:SF35">
    <property type="entry name" value="L-CYSTINE-BINDING PROTEIN TCYJ"/>
    <property type="match status" value="1"/>
</dbReference>
<dbReference type="OrthoDB" id="7304968at2"/>
<keyword evidence="4" id="KW-1185">Reference proteome</keyword>
<dbReference type="STRING" id="80876.SAMN05421779_101793"/>